<evidence type="ECO:0000256" key="4">
    <source>
        <dbReference type="ARBA" id="ARBA00022801"/>
    </source>
</evidence>
<dbReference type="GO" id="GO:0102009">
    <property type="term" value="F:proline dipeptidase activity"/>
    <property type="evidence" value="ECO:0007669"/>
    <property type="project" value="UniProtKB-EC"/>
</dbReference>
<accession>A0A6N3BHK5</accession>
<organism evidence="10">
    <name type="scientific">Paraprevotella clara</name>
    <dbReference type="NCBI Taxonomy" id="454154"/>
    <lineage>
        <taxon>Bacteria</taxon>
        <taxon>Pseudomonadati</taxon>
        <taxon>Bacteroidota</taxon>
        <taxon>Bacteroidia</taxon>
        <taxon>Bacteroidales</taxon>
        <taxon>Prevotellaceae</taxon>
        <taxon>Paraprevotella</taxon>
    </lineage>
</organism>
<feature type="domain" description="Creatinase N-terminal" evidence="8">
    <location>
        <begin position="16"/>
        <end position="140"/>
    </location>
</feature>
<dbReference type="PANTHER" id="PTHR43763">
    <property type="entry name" value="XAA-PRO AMINOPEPTIDASE 1"/>
    <property type="match status" value="1"/>
</dbReference>
<dbReference type="Pfam" id="PF01321">
    <property type="entry name" value="Creatinase_N"/>
    <property type="match status" value="1"/>
</dbReference>
<evidence type="ECO:0000313" key="10">
    <source>
        <dbReference type="EMBL" id="VYU01117.1"/>
    </source>
</evidence>
<dbReference type="EMBL" id="CACRUT010000011">
    <property type="protein sequence ID" value="VYU01117.1"/>
    <property type="molecule type" value="Genomic_DNA"/>
</dbReference>
<gene>
    <name evidence="10" type="primary">pepQ</name>
    <name evidence="10" type="ORF">PCLFYP37_01708</name>
</gene>
<evidence type="ECO:0000259" key="8">
    <source>
        <dbReference type="Pfam" id="PF01321"/>
    </source>
</evidence>
<dbReference type="InterPro" id="IPR032416">
    <property type="entry name" value="Peptidase_M24_C"/>
</dbReference>
<dbReference type="GO" id="GO:0046872">
    <property type="term" value="F:metal ion binding"/>
    <property type="evidence" value="ECO:0007669"/>
    <property type="project" value="UniProtKB-KW"/>
</dbReference>
<keyword evidence="2" id="KW-0645">Protease</keyword>
<dbReference type="GO" id="GO:0070006">
    <property type="term" value="F:metalloaminopeptidase activity"/>
    <property type="evidence" value="ECO:0007669"/>
    <property type="project" value="InterPro"/>
</dbReference>
<feature type="domain" description="Peptidase M24" evidence="7">
    <location>
        <begin position="319"/>
        <end position="531"/>
    </location>
</feature>
<evidence type="ECO:0000259" key="9">
    <source>
        <dbReference type="Pfam" id="PF16188"/>
    </source>
</evidence>
<evidence type="ECO:0000256" key="6">
    <source>
        <dbReference type="RuleBase" id="RU000590"/>
    </source>
</evidence>
<dbReference type="Gene3D" id="3.40.350.10">
    <property type="entry name" value="Creatinase/prolidase N-terminal domain"/>
    <property type="match status" value="2"/>
</dbReference>
<dbReference type="EC" id="3.4.13.9" evidence="10"/>
<keyword evidence="5" id="KW-0482">Metalloprotease</keyword>
<evidence type="ECO:0000256" key="3">
    <source>
        <dbReference type="ARBA" id="ARBA00022723"/>
    </source>
</evidence>
<keyword evidence="10" id="KW-0224">Dipeptidase</keyword>
<dbReference type="InterPro" id="IPR029149">
    <property type="entry name" value="Creatin/AminoP/Spt16_N"/>
</dbReference>
<keyword evidence="4 10" id="KW-0378">Hydrolase</keyword>
<sequence>MHKWQNSIMNKNINKRVAELRLHLRKNGLAAYIFPSTDPHHSEYPPEYWKTREWISGFNGSAGTAVVTSDDAALWTDSRYFIAAEEQLKDTPFRLMKERLEGTPSVTQWLAEVLPPGSAVGMDAWTNSADEIRTIREELTHCGLHLEIADQPADTLWKNRPALPDSPVRIQPPAFAGRSITEKLALIREAMAGRQADGLILPALDEIAWTLNLRGTDVHCTPVFVAYTWITPSRCTLYINKVKLTEEVSAHLKKCGVETRNYTDILPDLSRFDGKRIWTDCQTTNYALCRSLPETCSVVDAASPVGLLKAVKHPAEVEGYRRAMLRDGVAMVKFLKWLTPAVQAGGQTELSISRKLEELRSEQDLFCGNSFDTIAGYAHHGAVVHYEPTPETDLELLPKGLLLLDSGAQYEDGTTDITRTIALGSVNEEERHDYTLVLKGHIRLARAKFPQGCSGTQLDACARYAMWQEGINYLHGTGHGVGSCLCVHEGPHQIRMNYMPSPLLPYMTVTNEPGIYKEGRHGIRIENTQIILPYRETEFGTFLQFDPLTLCPIDMKPIDWSLLDTEEIEWLNRYHSRVYDQLAPLLDHEHRTWLREATRLYEHTKPSQKS</sequence>
<dbReference type="Pfam" id="PF16189">
    <property type="entry name" value="Creatinase_N_2"/>
    <property type="match status" value="1"/>
</dbReference>
<dbReference type="SUPFAM" id="SSF53092">
    <property type="entry name" value="Creatinase/prolidase N-terminal domain"/>
    <property type="match status" value="1"/>
</dbReference>
<dbReference type="PANTHER" id="PTHR43763:SF6">
    <property type="entry name" value="XAA-PRO AMINOPEPTIDASE 1"/>
    <property type="match status" value="1"/>
</dbReference>
<dbReference type="RefSeq" id="WP_412442811.1">
    <property type="nucleotide sequence ID" value="NZ_CACRUT010000011.1"/>
</dbReference>
<dbReference type="AlphaFoldDB" id="A0A6N3BHK5"/>
<dbReference type="InterPro" id="IPR000994">
    <property type="entry name" value="Pept_M24"/>
</dbReference>
<keyword evidence="3 6" id="KW-0479">Metal-binding</keyword>
<dbReference type="InterPro" id="IPR000587">
    <property type="entry name" value="Creatinase_N"/>
</dbReference>
<evidence type="ECO:0000256" key="2">
    <source>
        <dbReference type="ARBA" id="ARBA00022670"/>
    </source>
</evidence>
<evidence type="ECO:0000256" key="5">
    <source>
        <dbReference type="ARBA" id="ARBA00023049"/>
    </source>
</evidence>
<dbReference type="SUPFAM" id="SSF55920">
    <property type="entry name" value="Creatinase/aminopeptidase"/>
    <property type="match status" value="1"/>
</dbReference>
<evidence type="ECO:0000256" key="1">
    <source>
        <dbReference type="ARBA" id="ARBA00008766"/>
    </source>
</evidence>
<feature type="domain" description="Peptidase M24 C-terminal" evidence="9">
    <location>
        <begin position="542"/>
        <end position="599"/>
    </location>
</feature>
<evidence type="ECO:0000259" key="7">
    <source>
        <dbReference type="Pfam" id="PF00557"/>
    </source>
</evidence>
<dbReference type="CDD" id="cd01085">
    <property type="entry name" value="APP"/>
    <property type="match status" value="1"/>
</dbReference>
<dbReference type="InterPro" id="IPR036005">
    <property type="entry name" value="Creatinase/aminopeptidase-like"/>
</dbReference>
<protein>
    <submittedName>
        <fullName evidence="10">Xaa-Pro dipeptidase</fullName>
        <ecNumber evidence="10">3.4.13.9</ecNumber>
    </submittedName>
</protein>
<dbReference type="InterPro" id="IPR033740">
    <property type="entry name" value="Pept_M24B"/>
</dbReference>
<reference evidence="10" key="1">
    <citation type="submission" date="2019-11" db="EMBL/GenBank/DDBJ databases">
        <authorList>
            <person name="Feng L."/>
        </authorList>
    </citation>
    <scope>NUCLEOTIDE SEQUENCE</scope>
    <source>
        <strain evidence="10">PclaraLFYP37</strain>
    </source>
</reference>
<proteinExistence type="inferred from homology"/>
<name>A0A6N3BHK5_9BACT</name>
<comment type="similarity">
    <text evidence="1 6">Belongs to the peptidase M24B family.</text>
</comment>
<dbReference type="PROSITE" id="PS00491">
    <property type="entry name" value="PROLINE_PEPTIDASE"/>
    <property type="match status" value="1"/>
</dbReference>
<dbReference type="InterPro" id="IPR001131">
    <property type="entry name" value="Peptidase_M24B_aminopep-P_CS"/>
</dbReference>
<dbReference type="Pfam" id="PF16188">
    <property type="entry name" value="Peptidase_M24_C"/>
    <property type="match status" value="1"/>
</dbReference>
<dbReference type="Pfam" id="PF00557">
    <property type="entry name" value="Peptidase_M24"/>
    <property type="match status" value="1"/>
</dbReference>
<dbReference type="FunFam" id="3.90.230.10:FF:000009">
    <property type="entry name" value="xaa-Pro aminopeptidase 2"/>
    <property type="match status" value="1"/>
</dbReference>
<dbReference type="Gene3D" id="3.90.230.10">
    <property type="entry name" value="Creatinase/methionine aminopeptidase superfamily"/>
    <property type="match status" value="1"/>
</dbReference>
<dbReference type="InterPro" id="IPR050422">
    <property type="entry name" value="X-Pro_aminopeptidase_P"/>
</dbReference>
<dbReference type="GO" id="GO:0006508">
    <property type="term" value="P:proteolysis"/>
    <property type="evidence" value="ECO:0007669"/>
    <property type="project" value="UniProtKB-KW"/>
</dbReference>
<dbReference type="GO" id="GO:0005737">
    <property type="term" value="C:cytoplasm"/>
    <property type="evidence" value="ECO:0007669"/>
    <property type="project" value="UniProtKB-ARBA"/>
</dbReference>